<accession>A0ABT9R7T1</accession>
<dbReference type="InterPro" id="IPR004045">
    <property type="entry name" value="Glutathione_S-Trfase_N"/>
</dbReference>
<dbReference type="InterPro" id="IPR016639">
    <property type="entry name" value="GST_Omega/GSH"/>
</dbReference>
<dbReference type="PANTHER" id="PTHR32419">
    <property type="entry name" value="GLUTATHIONYL-HYDROQUINONE REDUCTASE"/>
    <property type="match status" value="1"/>
</dbReference>
<evidence type="ECO:0000256" key="1">
    <source>
        <dbReference type="SAM" id="MobiDB-lite"/>
    </source>
</evidence>
<dbReference type="SFLD" id="SFLDG01148">
    <property type="entry name" value="Xi_(cytGST)"/>
    <property type="match status" value="1"/>
</dbReference>
<reference evidence="3 4" key="1">
    <citation type="submission" date="2023-07" db="EMBL/GenBank/DDBJ databases">
        <title>Sequencing the genomes of 1000 actinobacteria strains.</title>
        <authorList>
            <person name="Klenk H.-P."/>
        </authorList>
    </citation>
    <scope>NUCLEOTIDE SEQUENCE [LARGE SCALE GENOMIC DNA]</scope>
    <source>
        <strain evidence="3 4">DSM 44109</strain>
    </source>
</reference>
<dbReference type="InterPro" id="IPR047047">
    <property type="entry name" value="GST_Omega-like_C"/>
</dbReference>
<gene>
    <name evidence="3" type="ORF">J2S55_004570</name>
</gene>
<dbReference type="EMBL" id="JAUSRB010000002">
    <property type="protein sequence ID" value="MDP9865304.1"/>
    <property type="molecule type" value="Genomic_DNA"/>
</dbReference>
<feature type="domain" description="GST C-terminal" evidence="2">
    <location>
        <begin position="149"/>
        <end position="273"/>
    </location>
</feature>
<dbReference type="RefSeq" id="WP_306864479.1">
    <property type="nucleotide sequence ID" value="NZ_JAUSRB010000002.1"/>
</dbReference>
<comment type="caution">
    <text evidence="3">The sequence shown here is derived from an EMBL/GenBank/DDBJ whole genome shotgun (WGS) entry which is preliminary data.</text>
</comment>
<dbReference type="SFLD" id="SFLDG01206">
    <property type="entry name" value="Xi.1"/>
    <property type="match status" value="1"/>
</dbReference>
<feature type="region of interest" description="Disordered" evidence="1">
    <location>
        <begin position="284"/>
        <end position="314"/>
    </location>
</feature>
<dbReference type="PANTHER" id="PTHR32419:SF6">
    <property type="entry name" value="GLUTATHIONE S-TRANSFERASE OMEGA-LIKE 1-RELATED"/>
    <property type="match status" value="1"/>
</dbReference>
<dbReference type="CDD" id="cd03190">
    <property type="entry name" value="GST_C_Omega_like"/>
    <property type="match status" value="1"/>
</dbReference>
<dbReference type="SUPFAM" id="SSF52833">
    <property type="entry name" value="Thioredoxin-like"/>
    <property type="match status" value="1"/>
</dbReference>
<evidence type="ECO:0000313" key="3">
    <source>
        <dbReference type="EMBL" id="MDP9865304.1"/>
    </source>
</evidence>
<dbReference type="PIRSF" id="PIRSF015753">
    <property type="entry name" value="GST"/>
    <property type="match status" value="1"/>
</dbReference>
<sequence>MDLGREISESGRFVRQPNRFTARIEPDGQHPPEPGRYQLYASYACPWAHRSLIVRELLGLQDVVGVTIVDPIRDEKGWRIPGGDPVTGVEYLSELYLSSDPGYQGRYTVPCVWDVTAGRLVTNDYPQITLTLETAFAPWHADGAPALYPAALRGEIDALNEVIFNGLNDGVYRTGFATSQAAYDEAVVRVFDTLDLLEERLAGRPYLHGDALTESDVRLYPTLARFDAVYHSHFKCSIRRLTDYPALWAYARRLYATPAFRDTTDFDQIKRHYFVTQTNINPSRIVPRGPELDWTAGQPPSGRPERPADGTAGA</sequence>
<dbReference type="Gene3D" id="3.40.30.10">
    <property type="entry name" value="Glutaredoxin"/>
    <property type="match status" value="1"/>
</dbReference>
<dbReference type="InterPro" id="IPR040079">
    <property type="entry name" value="Glutathione_S-Trfase"/>
</dbReference>
<dbReference type="InterPro" id="IPR010987">
    <property type="entry name" value="Glutathione-S-Trfase_C-like"/>
</dbReference>
<dbReference type="SUPFAM" id="SSF47616">
    <property type="entry name" value="GST C-terminal domain-like"/>
    <property type="match status" value="1"/>
</dbReference>
<dbReference type="PROSITE" id="PS50405">
    <property type="entry name" value="GST_CTER"/>
    <property type="match status" value="1"/>
</dbReference>
<evidence type="ECO:0000313" key="4">
    <source>
        <dbReference type="Proteomes" id="UP001230426"/>
    </source>
</evidence>
<keyword evidence="4" id="KW-1185">Reference proteome</keyword>
<dbReference type="Pfam" id="PF13409">
    <property type="entry name" value="GST_N_2"/>
    <property type="match status" value="1"/>
</dbReference>
<organism evidence="3 4">
    <name type="scientific">Streptosporangium brasiliense</name>
    <dbReference type="NCBI Taxonomy" id="47480"/>
    <lineage>
        <taxon>Bacteria</taxon>
        <taxon>Bacillati</taxon>
        <taxon>Actinomycetota</taxon>
        <taxon>Actinomycetes</taxon>
        <taxon>Streptosporangiales</taxon>
        <taxon>Streptosporangiaceae</taxon>
        <taxon>Streptosporangium</taxon>
    </lineage>
</organism>
<dbReference type="Gene3D" id="1.20.1050.10">
    <property type="match status" value="1"/>
</dbReference>
<evidence type="ECO:0000259" key="2">
    <source>
        <dbReference type="PROSITE" id="PS50405"/>
    </source>
</evidence>
<proteinExistence type="predicted"/>
<protein>
    <submittedName>
        <fullName evidence="3">Glutathione S-transferase</fullName>
    </submittedName>
</protein>
<dbReference type="Proteomes" id="UP001230426">
    <property type="component" value="Unassembled WGS sequence"/>
</dbReference>
<dbReference type="InterPro" id="IPR036282">
    <property type="entry name" value="Glutathione-S-Trfase_C_sf"/>
</dbReference>
<dbReference type="Pfam" id="PF13410">
    <property type="entry name" value="GST_C_2"/>
    <property type="match status" value="1"/>
</dbReference>
<dbReference type="InterPro" id="IPR036249">
    <property type="entry name" value="Thioredoxin-like_sf"/>
</dbReference>
<dbReference type="SFLD" id="SFLDS00019">
    <property type="entry name" value="Glutathione_Transferase_(cytos"/>
    <property type="match status" value="1"/>
</dbReference>
<name>A0ABT9R7T1_9ACTN</name>